<protein>
    <submittedName>
        <fullName evidence="1">Uncharacterized protein</fullName>
    </submittedName>
</protein>
<organism evidence="1 2">
    <name type="scientific">Ilyodon furcidens</name>
    <name type="common">goldbreast splitfin</name>
    <dbReference type="NCBI Taxonomy" id="33524"/>
    <lineage>
        <taxon>Eukaryota</taxon>
        <taxon>Metazoa</taxon>
        <taxon>Chordata</taxon>
        <taxon>Craniata</taxon>
        <taxon>Vertebrata</taxon>
        <taxon>Euteleostomi</taxon>
        <taxon>Actinopterygii</taxon>
        <taxon>Neopterygii</taxon>
        <taxon>Teleostei</taxon>
        <taxon>Neoteleostei</taxon>
        <taxon>Acanthomorphata</taxon>
        <taxon>Ovalentaria</taxon>
        <taxon>Atherinomorphae</taxon>
        <taxon>Cyprinodontiformes</taxon>
        <taxon>Goodeidae</taxon>
        <taxon>Ilyodon</taxon>
    </lineage>
</organism>
<gene>
    <name evidence="1" type="ORF">ILYODFUR_024392</name>
</gene>
<sequence length="100" mass="11638">MLNMLNILPPPTNRQVSAASIWKVRFAWFIFPDLTSTVMKKRQAFQTIREKCRSNGIRYGFRYPAKFVVTVNNNTAMFDTPGDAEKFLSRESANWRSETE</sequence>
<comment type="caution">
    <text evidence="1">The sequence shown here is derived from an EMBL/GenBank/DDBJ whole genome shotgun (WGS) entry which is preliminary data.</text>
</comment>
<keyword evidence="2" id="KW-1185">Reference proteome</keyword>
<accession>A0ABV0U9D3</accession>
<evidence type="ECO:0000313" key="2">
    <source>
        <dbReference type="Proteomes" id="UP001482620"/>
    </source>
</evidence>
<evidence type="ECO:0000313" key="1">
    <source>
        <dbReference type="EMBL" id="MEQ2241346.1"/>
    </source>
</evidence>
<dbReference type="EMBL" id="JAHRIQ010060812">
    <property type="protein sequence ID" value="MEQ2241346.1"/>
    <property type="molecule type" value="Genomic_DNA"/>
</dbReference>
<name>A0ABV0U9D3_9TELE</name>
<proteinExistence type="predicted"/>
<dbReference type="Gene3D" id="3.30.250.20">
    <property type="entry name" value="L1 transposable element, C-terminal domain"/>
    <property type="match status" value="1"/>
</dbReference>
<reference evidence="1 2" key="1">
    <citation type="submission" date="2021-06" db="EMBL/GenBank/DDBJ databases">
        <authorList>
            <person name="Palmer J.M."/>
        </authorList>
    </citation>
    <scope>NUCLEOTIDE SEQUENCE [LARGE SCALE GENOMIC DNA]</scope>
    <source>
        <strain evidence="2">if_2019</strain>
        <tissue evidence="1">Muscle</tissue>
    </source>
</reference>
<dbReference type="Proteomes" id="UP001482620">
    <property type="component" value="Unassembled WGS sequence"/>
</dbReference>
<dbReference type="InterPro" id="IPR042566">
    <property type="entry name" value="L1_C"/>
</dbReference>